<dbReference type="AlphaFoldDB" id="A0AAV7HR26"/>
<organism evidence="1 2">
    <name type="scientific">Cotesia glomerata</name>
    <name type="common">Lepidopteran parasitic wasp</name>
    <name type="synonym">Apanteles glomeratus</name>
    <dbReference type="NCBI Taxonomy" id="32391"/>
    <lineage>
        <taxon>Eukaryota</taxon>
        <taxon>Metazoa</taxon>
        <taxon>Ecdysozoa</taxon>
        <taxon>Arthropoda</taxon>
        <taxon>Hexapoda</taxon>
        <taxon>Insecta</taxon>
        <taxon>Pterygota</taxon>
        <taxon>Neoptera</taxon>
        <taxon>Endopterygota</taxon>
        <taxon>Hymenoptera</taxon>
        <taxon>Apocrita</taxon>
        <taxon>Ichneumonoidea</taxon>
        <taxon>Braconidae</taxon>
        <taxon>Microgastrinae</taxon>
        <taxon>Cotesia</taxon>
    </lineage>
</organism>
<accession>A0AAV7HR26</accession>
<name>A0AAV7HR26_COTGL</name>
<gene>
    <name evidence="1" type="ORF">KQX54_000356</name>
</gene>
<evidence type="ECO:0000313" key="2">
    <source>
        <dbReference type="Proteomes" id="UP000826195"/>
    </source>
</evidence>
<comment type="caution">
    <text evidence="1">The sequence shown here is derived from an EMBL/GenBank/DDBJ whole genome shotgun (WGS) entry which is preliminary data.</text>
</comment>
<reference evidence="1 2" key="1">
    <citation type="journal article" date="2021" name="J. Hered.">
        <title>A chromosome-level genome assembly of the parasitoid wasp, Cotesia glomerata (Hymenoptera: Braconidae).</title>
        <authorList>
            <person name="Pinto B.J."/>
            <person name="Weis J.J."/>
            <person name="Gamble T."/>
            <person name="Ode P.J."/>
            <person name="Paul R."/>
            <person name="Zaspel J.M."/>
        </authorList>
    </citation>
    <scope>NUCLEOTIDE SEQUENCE [LARGE SCALE GENOMIC DNA]</scope>
    <source>
        <strain evidence="1">CgM1</strain>
    </source>
</reference>
<keyword evidence="2" id="KW-1185">Reference proteome</keyword>
<protein>
    <submittedName>
        <fullName evidence="1">Uncharacterized protein</fullName>
    </submittedName>
</protein>
<proteinExistence type="predicted"/>
<dbReference type="EMBL" id="JAHXZJ010003040">
    <property type="protein sequence ID" value="KAH0533603.1"/>
    <property type="molecule type" value="Genomic_DNA"/>
</dbReference>
<sequence>MSKSMLVNYIHPSPQTAVLTGRKISMVRLFGSLSLHSRFPDTQLLARGRVKPGLRDLAFTLIKLLGRCVRGGGSTGLLTKLIPGGEGTDFAIGWSSYSPLPLCFGWAHPRGVSRFLRRSRAPGQKIFVLSRELRLSFQDALFDPRAHLCRRIVLPRRSLGGSSVKGRLAVVIKALFT</sequence>
<dbReference type="Proteomes" id="UP000826195">
    <property type="component" value="Unassembled WGS sequence"/>
</dbReference>
<evidence type="ECO:0000313" key="1">
    <source>
        <dbReference type="EMBL" id="KAH0533603.1"/>
    </source>
</evidence>